<dbReference type="EMBL" id="JAGSOG010000286">
    <property type="protein sequence ID" value="MBR7838400.1"/>
    <property type="molecule type" value="Genomic_DNA"/>
</dbReference>
<evidence type="ECO:0000313" key="2">
    <source>
        <dbReference type="Proteomes" id="UP000675781"/>
    </source>
</evidence>
<accession>A0A941EU64</accession>
<dbReference type="PANTHER" id="PTHR39290">
    <property type="entry name" value="C3H1-TYPE DOMAIN-CONTAINING PROTEIN-RELATED"/>
    <property type="match status" value="1"/>
</dbReference>
<organism evidence="1 2">
    <name type="scientific">Actinospica durhamensis</name>
    <dbReference type="NCBI Taxonomy" id="1508375"/>
    <lineage>
        <taxon>Bacteria</taxon>
        <taxon>Bacillati</taxon>
        <taxon>Actinomycetota</taxon>
        <taxon>Actinomycetes</taxon>
        <taxon>Catenulisporales</taxon>
        <taxon>Actinospicaceae</taxon>
        <taxon>Actinospica</taxon>
    </lineage>
</organism>
<name>A0A941EU64_9ACTN</name>
<dbReference type="InterPro" id="IPR029063">
    <property type="entry name" value="SAM-dependent_MTases_sf"/>
</dbReference>
<reference evidence="1" key="1">
    <citation type="submission" date="2021-04" db="EMBL/GenBank/DDBJ databases">
        <title>Genome based classification of Actinospica acidithermotolerans sp. nov., an actinobacterium isolated from an Indonesian hot spring.</title>
        <authorList>
            <person name="Kusuma A.B."/>
            <person name="Putra K.E."/>
            <person name="Nafisah S."/>
            <person name="Loh J."/>
            <person name="Nouioui I."/>
            <person name="Goodfellow M."/>
        </authorList>
    </citation>
    <scope>NUCLEOTIDE SEQUENCE</scope>
    <source>
        <strain evidence="1">CSCA 57</strain>
    </source>
</reference>
<keyword evidence="2" id="KW-1185">Reference proteome</keyword>
<dbReference type="PANTHER" id="PTHR39290:SF6">
    <property type="entry name" value="S-ADENOSYL-L-METHIONINE-DEPENDENT METHYLTRANSFERASES SUPERFAMILY PROTEIN"/>
    <property type="match status" value="1"/>
</dbReference>
<sequence>MTELALTAERREQLIALLGDERRLRAEFPKVAEYFDVAAGLPQPGEAQAAAAFDFDLRFLHFMTGGAAVSANPYWDLVAPSVSGQGGRRVVDGGAAGASAQLAYAQMILQATYAYAIPSPETLDWVSGFCDGRAVVEVGAGRGYWAAQLHRAGLAVEAFELEPPDRTDNVSFPRAFGQADVWYLVDTLEGLRIVGRAACVLFLCWPPGWGNTMASASLEAFERAGGERLVYIGEPRGGRTADDAFFDALASRWEQTSADPRFVSWWNLADRAQGWVRVRT</sequence>
<evidence type="ECO:0000313" key="1">
    <source>
        <dbReference type="EMBL" id="MBR7838400.1"/>
    </source>
</evidence>
<dbReference type="AlphaFoldDB" id="A0A941EU64"/>
<dbReference type="SUPFAM" id="SSF53335">
    <property type="entry name" value="S-adenosyl-L-methionine-dependent methyltransferases"/>
    <property type="match status" value="1"/>
</dbReference>
<comment type="caution">
    <text evidence="1">The sequence shown here is derived from an EMBL/GenBank/DDBJ whole genome shotgun (WGS) entry which is preliminary data.</text>
</comment>
<proteinExistence type="predicted"/>
<protein>
    <submittedName>
        <fullName evidence="1">Uncharacterized protein</fullName>
    </submittedName>
</protein>
<gene>
    <name evidence="1" type="ORF">KDL01_34345</name>
</gene>
<dbReference type="Proteomes" id="UP000675781">
    <property type="component" value="Unassembled WGS sequence"/>
</dbReference>
<dbReference type="RefSeq" id="WP_212532856.1">
    <property type="nucleotide sequence ID" value="NZ_JAGSOG010000286.1"/>
</dbReference>